<dbReference type="AlphaFoldDB" id="A0A827VTU6"/>
<dbReference type="Pfam" id="PF13973">
    <property type="entry name" value="DUF4222"/>
    <property type="match status" value="1"/>
</dbReference>
<reference evidence="1 2" key="1">
    <citation type="submission" date="2020-02" db="EMBL/GenBank/DDBJ databases">
        <authorList>
            <consortium name="PulseNet: The National Subtyping Network for Foodborne Disease Surveillance"/>
            <person name="Tarr C.L."/>
            <person name="Trees E."/>
            <person name="Katz L.S."/>
            <person name="Carleton-Romer H.A."/>
            <person name="Stroika S."/>
            <person name="Kucerova Z."/>
            <person name="Roache K.F."/>
            <person name="Sabol A.L."/>
            <person name="Besser J."/>
            <person name="Gerner-Smidt P."/>
        </authorList>
    </citation>
    <scope>NUCLEOTIDE SEQUENCE [LARGE SCALE GENOMIC DNA]</scope>
    <source>
        <strain evidence="1 2">PNUSAE004166</strain>
    </source>
</reference>
<dbReference type="RefSeq" id="WP_096260374.1">
    <property type="nucleotide sequence ID" value="NZ_CAJSHT010000007.1"/>
</dbReference>
<dbReference type="InterPro" id="IPR025317">
    <property type="entry name" value="DUF4222"/>
</dbReference>
<evidence type="ECO:0000313" key="2">
    <source>
        <dbReference type="Proteomes" id="UP000521991"/>
    </source>
</evidence>
<proteinExistence type="predicted"/>
<evidence type="ECO:0000313" key="1">
    <source>
        <dbReference type="EMBL" id="EFH0363660.1"/>
    </source>
</evidence>
<protein>
    <submittedName>
        <fullName evidence="1">DUF4222 domain-containing protein</fullName>
    </submittedName>
</protein>
<organism evidence="1 2">
    <name type="scientific">Escherichia coli</name>
    <dbReference type="NCBI Taxonomy" id="562"/>
    <lineage>
        <taxon>Bacteria</taxon>
        <taxon>Pseudomonadati</taxon>
        <taxon>Pseudomonadota</taxon>
        <taxon>Gammaproteobacteria</taxon>
        <taxon>Enterobacterales</taxon>
        <taxon>Enterobacteriaceae</taxon>
        <taxon>Escherichia</taxon>
    </lineage>
</organism>
<dbReference type="EMBL" id="AASURL010000001">
    <property type="protein sequence ID" value="EFH0363660.1"/>
    <property type="molecule type" value="Genomic_DNA"/>
</dbReference>
<dbReference type="Proteomes" id="UP000521991">
    <property type="component" value="Unassembled WGS sequence"/>
</dbReference>
<accession>A0A827VTU6</accession>
<sequence>MASKNTGLTASSKTHPEFMRGDIYRDKYGGIVTIISTRERRITYRREGYDYDCVMLLYQFSRDFSLMQAVPCGKPASNAKAEANIRKMKNMINAFRGKK</sequence>
<gene>
    <name evidence="1" type="ORF">BGM66_000013</name>
</gene>
<name>A0A827VTU6_ECOLX</name>
<comment type="caution">
    <text evidence="1">The sequence shown here is derived from an EMBL/GenBank/DDBJ whole genome shotgun (WGS) entry which is preliminary data.</text>
</comment>